<gene>
    <name evidence="2" type="ORF">Tci_560656</name>
</gene>
<keyword evidence="1" id="KW-0472">Membrane</keyword>
<dbReference type="GO" id="GO:0042500">
    <property type="term" value="F:aspartic endopeptidase activity, intramembrane cleaving"/>
    <property type="evidence" value="ECO:0007669"/>
    <property type="project" value="InterPro"/>
</dbReference>
<dbReference type="InterPro" id="IPR001108">
    <property type="entry name" value="Peptidase_A22A"/>
</dbReference>
<feature type="non-terminal residue" evidence="2">
    <location>
        <position position="1"/>
    </location>
</feature>
<dbReference type="EMBL" id="BKCJ010337453">
    <property type="protein sequence ID" value="GEZ88683.1"/>
    <property type="molecule type" value="Genomic_DNA"/>
</dbReference>
<protein>
    <submittedName>
        <fullName evidence="2">Presenilin-like protein At2g29900</fullName>
    </submittedName>
</protein>
<name>A0A699IV53_TANCI</name>
<feature type="transmembrane region" description="Helical" evidence="1">
    <location>
        <begin position="71"/>
        <end position="92"/>
    </location>
</feature>
<comment type="caution">
    <text evidence="2">The sequence shown here is derived from an EMBL/GenBank/DDBJ whole genome shotgun (WGS) entry which is preliminary data.</text>
</comment>
<dbReference type="PANTHER" id="PTHR10202:SF13">
    <property type="entry name" value="PRESENILIN HOMOLOG"/>
    <property type="match status" value="1"/>
</dbReference>
<sequence length="215" mass="23989">CVRVFGFGYLVIRLGVWFVEYSYFKDNSGGNGTLLGESSCEDDLMDDSRFTKVKSFVFANPGLVFNVGIDVFSYALLWFNFAVVVVVAVFMTKALIFVTQSYKLVIGVLMAYWFTMLPNPLRLLVELAISRYEDILALVYEARPIVDPRISIIVQGGSQNERAIRNVEEGRVGQVFELSAPLIQRVRKHEAEDDNLALEGIGLGSLGAGWNGRDV</sequence>
<dbReference type="GO" id="GO:0070765">
    <property type="term" value="C:gamma-secretase complex"/>
    <property type="evidence" value="ECO:0007669"/>
    <property type="project" value="TreeGrafter"/>
</dbReference>
<evidence type="ECO:0000313" key="2">
    <source>
        <dbReference type="EMBL" id="GEZ88683.1"/>
    </source>
</evidence>
<dbReference type="GO" id="GO:0016485">
    <property type="term" value="P:protein processing"/>
    <property type="evidence" value="ECO:0007669"/>
    <property type="project" value="InterPro"/>
</dbReference>
<dbReference type="PANTHER" id="PTHR10202">
    <property type="entry name" value="PRESENILIN"/>
    <property type="match status" value="1"/>
</dbReference>
<organism evidence="2">
    <name type="scientific">Tanacetum cinerariifolium</name>
    <name type="common">Dalmatian daisy</name>
    <name type="synonym">Chrysanthemum cinerariifolium</name>
    <dbReference type="NCBI Taxonomy" id="118510"/>
    <lineage>
        <taxon>Eukaryota</taxon>
        <taxon>Viridiplantae</taxon>
        <taxon>Streptophyta</taxon>
        <taxon>Embryophyta</taxon>
        <taxon>Tracheophyta</taxon>
        <taxon>Spermatophyta</taxon>
        <taxon>Magnoliopsida</taxon>
        <taxon>eudicotyledons</taxon>
        <taxon>Gunneridae</taxon>
        <taxon>Pentapetalae</taxon>
        <taxon>asterids</taxon>
        <taxon>campanulids</taxon>
        <taxon>Asterales</taxon>
        <taxon>Asteraceae</taxon>
        <taxon>Asteroideae</taxon>
        <taxon>Anthemideae</taxon>
        <taxon>Anthemidinae</taxon>
        <taxon>Tanacetum</taxon>
    </lineage>
</organism>
<accession>A0A699IV53</accession>
<proteinExistence type="predicted"/>
<dbReference type="AlphaFoldDB" id="A0A699IV53"/>
<feature type="transmembrane region" description="Helical" evidence="1">
    <location>
        <begin position="104"/>
        <end position="121"/>
    </location>
</feature>
<dbReference type="GO" id="GO:0006509">
    <property type="term" value="P:membrane protein ectodomain proteolysis"/>
    <property type="evidence" value="ECO:0007669"/>
    <property type="project" value="TreeGrafter"/>
</dbReference>
<keyword evidence="1" id="KW-0812">Transmembrane</keyword>
<keyword evidence="1" id="KW-1133">Transmembrane helix</keyword>
<reference evidence="2" key="1">
    <citation type="journal article" date="2019" name="Sci. Rep.">
        <title>Draft genome of Tanacetum cinerariifolium, the natural source of mosquito coil.</title>
        <authorList>
            <person name="Yamashiro T."/>
            <person name="Shiraishi A."/>
            <person name="Satake H."/>
            <person name="Nakayama K."/>
        </authorList>
    </citation>
    <scope>NUCLEOTIDE SEQUENCE</scope>
</reference>
<evidence type="ECO:0000256" key="1">
    <source>
        <dbReference type="SAM" id="Phobius"/>
    </source>
</evidence>